<dbReference type="RefSeq" id="WP_346756910.1">
    <property type="nucleotide sequence ID" value="NZ_JAUJEB010000001.1"/>
</dbReference>
<dbReference type="CDD" id="cd07750">
    <property type="entry name" value="PolyPPase_VTC_like"/>
    <property type="match status" value="1"/>
</dbReference>
<comment type="caution">
    <text evidence="2">The sequence shown here is derived from an EMBL/GenBank/DDBJ whole genome shotgun (WGS) entry which is preliminary data.</text>
</comment>
<name>A0ABT8L444_9BACT</name>
<feature type="domain" description="VTC" evidence="1">
    <location>
        <begin position="9"/>
        <end position="225"/>
    </location>
</feature>
<evidence type="ECO:0000259" key="1">
    <source>
        <dbReference type="Pfam" id="PF09359"/>
    </source>
</evidence>
<gene>
    <name evidence="2" type="ORF">QQ020_05945</name>
</gene>
<dbReference type="InterPro" id="IPR042267">
    <property type="entry name" value="VTC_sf"/>
</dbReference>
<proteinExistence type="predicted"/>
<dbReference type="Pfam" id="PF09359">
    <property type="entry name" value="VTC"/>
    <property type="match status" value="1"/>
</dbReference>
<dbReference type="Gene3D" id="3.20.100.30">
    <property type="entry name" value="VTC, catalytic tunnel domain"/>
    <property type="match status" value="1"/>
</dbReference>
<dbReference type="EMBL" id="JAUJEB010000001">
    <property type="protein sequence ID" value="MDN5211580.1"/>
    <property type="molecule type" value="Genomic_DNA"/>
</dbReference>
<dbReference type="Proteomes" id="UP001172083">
    <property type="component" value="Unassembled WGS sequence"/>
</dbReference>
<keyword evidence="3" id="KW-1185">Reference proteome</keyword>
<evidence type="ECO:0000313" key="3">
    <source>
        <dbReference type="Proteomes" id="UP001172083"/>
    </source>
</evidence>
<protein>
    <submittedName>
        <fullName evidence="2">Polyphosphate polymerase domain-containing protein</fullName>
    </submittedName>
</protein>
<accession>A0ABT8L444</accession>
<dbReference type="InterPro" id="IPR018966">
    <property type="entry name" value="VTC_domain"/>
</dbReference>
<sequence>MSNDPQDYRFERKFFITDLSYQEVEHIIRHHPSFLNEIYHKRYINNIYFDTNDLRYYFDNIDGAADRIKVRIRWYGDLFGEVKKPVLEFKIKKGLVGTKKQFRLKPFVFQEDITGQKIQDWLKQADVPDWVKVMFPHLIPTLVNRYGRKYYQTLDKKYRVTIDDHVTFFKIRPGFNIFSEKETERETIIVELKYEQQYDATAFDISQLFPYRMTKSSKYVNGLDKFMV</sequence>
<reference evidence="2" key="1">
    <citation type="submission" date="2023-06" db="EMBL/GenBank/DDBJ databases">
        <title>Genomic of Agaribacillus aureum.</title>
        <authorList>
            <person name="Wang G."/>
        </authorList>
    </citation>
    <scope>NUCLEOTIDE SEQUENCE</scope>
    <source>
        <strain evidence="2">BMA12</strain>
    </source>
</reference>
<organism evidence="2 3">
    <name type="scientific">Agaribacillus aureus</name>
    <dbReference type="NCBI Taxonomy" id="3051825"/>
    <lineage>
        <taxon>Bacteria</taxon>
        <taxon>Pseudomonadati</taxon>
        <taxon>Bacteroidota</taxon>
        <taxon>Cytophagia</taxon>
        <taxon>Cytophagales</taxon>
        <taxon>Splendidivirgaceae</taxon>
        <taxon>Agaribacillus</taxon>
    </lineage>
</organism>
<evidence type="ECO:0000313" key="2">
    <source>
        <dbReference type="EMBL" id="MDN5211580.1"/>
    </source>
</evidence>